<dbReference type="Pfam" id="PF14107">
    <property type="entry name" value="DUF4280"/>
    <property type="match status" value="1"/>
</dbReference>
<dbReference type="RefSeq" id="WP_114831568.1">
    <property type="nucleotide sequence ID" value="NZ_QQTO01000037.1"/>
</dbReference>
<accession>A0A370L1N5</accession>
<comment type="caution">
    <text evidence="1">The sequence shown here is derived from an EMBL/GenBank/DDBJ whole genome shotgun (WGS) entry which is preliminary data.</text>
</comment>
<keyword evidence="2" id="KW-1185">Reference proteome</keyword>
<gene>
    <name evidence="1" type="ORF">DWE98_22560</name>
</gene>
<evidence type="ECO:0000313" key="2">
    <source>
        <dbReference type="Proteomes" id="UP000255207"/>
    </source>
</evidence>
<proteinExistence type="predicted"/>
<dbReference type="EMBL" id="QQTP01000015">
    <property type="protein sequence ID" value="RDJ20752.1"/>
    <property type="molecule type" value="Genomic_DNA"/>
</dbReference>
<dbReference type="InterPro" id="IPR025460">
    <property type="entry name" value="DUF4280"/>
</dbReference>
<name>A0A370L1N5_9HYPH</name>
<protein>
    <submittedName>
        <fullName evidence="1">DUF4280 domain-containing protein</fullName>
    </submittedName>
</protein>
<dbReference type="AlphaFoldDB" id="A0A370L1N5"/>
<reference evidence="2" key="1">
    <citation type="submission" date="2018-07" db="EMBL/GenBank/DDBJ databases">
        <authorList>
            <person name="Safronova V.I."/>
            <person name="Chirak E.R."/>
            <person name="Sazanova A.L."/>
        </authorList>
    </citation>
    <scope>NUCLEOTIDE SEQUENCE [LARGE SCALE GENOMIC DNA]</scope>
    <source>
        <strain evidence="2">RCAM04685</strain>
    </source>
</reference>
<dbReference type="OrthoDB" id="4825649at2"/>
<evidence type="ECO:0000313" key="1">
    <source>
        <dbReference type="EMBL" id="RDJ20752.1"/>
    </source>
</evidence>
<organism evidence="1 2">
    <name type="scientific">Bosea caraganae</name>
    <dbReference type="NCBI Taxonomy" id="2763117"/>
    <lineage>
        <taxon>Bacteria</taxon>
        <taxon>Pseudomonadati</taxon>
        <taxon>Pseudomonadota</taxon>
        <taxon>Alphaproteobacteria</taxon>
        <taxon>Hyphomicrobiales</taxon>
        <taxon>Boseaceae</taxon>
        <taxon>Bosea</taxon>
    </lineage>
</organism>
<dbReference type="Proteomes" id="UP000255207">
    <property type="component" value="Unassembled WGS sequence"/>
</dbReference>
<sequence>MPLHVCNGATLMCPFGAAPSTLVVLPVNRLLTSSQPAANINDHVPMVNIMPFGACMSLANPTTAAATSAALGVLTPTPCIPATMTPWVTGTPTVVLANIPCLDNTHTLNCNWGGVITITNPGQMTETIP</sequence>